<feature type="region of interest" description="Disordered" evidence="12">
    <location>
        <begin position="1"/>
        <end position="27"/>
    </location>
</feature>
<keyword evidence="7 11" id="KW-0863">Zinc-finger</keyword>
<keyword evidence="5" id="KW-0479">Metal-binding</keyword>
<keyword evidence="10" id="KW-0539">Nucleus</keyword>
<sequence length="496" mass="50996">MTSSRLTRSRAASQDSQQAGTAAAAEDAVHLPAPSAAAAAATAAAISEAGPSRRKRPLDSHNSHALSEDDYSCPICLNLLLDPVVGACGHDCCELCFRRWTVDQGKRSCPVCRAALAGGPAAPLPGVCLRLQRTLEQLFPERTKERHAELAEQKRQLAAEKRQREEETRRAAAAREAASADSDRLMHALLEHLLHEHAMGLGSLVNGGGGAQRAQQAAQAQQQVQQAQQAQQQAQPTDAEQRLAQQLQAQHPGSRRNPSVVRALAAEMAEQAASRPAQADPGARHQAVPPQSVPAGGSSAAAAAAAAAGGQEQQQMQQQQVQPGRMGRLLSSVQSLFGGRGRGAPGAAPSQQQQAAAGQPGAGQPAPGRPAVPRIEVQFVHLVSRQGQAGPPQMQAQVTHLEIPMDALGLPPGLAQAAAAAAAGPAPAGPAAAAAAGGARGGGTSGDDGSPGSAAWPEGPPLDDMHFEMGWGEQNRRRRGSRGSRNSGGGSGSGRR</sequence>
<evidence type="ECO:0000259" key="13">
    <source>
        <dbReference type="PROSITE" id="PS50089"/>
    </source>
</evidence>
<feature type="compositionally biased region" description="Gly residues" evidence="12">
    <location>
        <begin position="486"/>
        <end position="496"/>
    </location>
</feature>
<dbReference type="InterPro" id="IPR013083">
    <property type="entry name" value="Znf_RING/FYVE/PHD"/>
</dbReference>
<dbReference type="SMART" id="SM00184">
    <property type="entry name" value="RING"/>
    <property type="match status" value="1"/>
</dbReference>
<dbReference type="PANTHER" id="PTHR23328:SF0">
    <property type="entry name" value="RING-TYPE DOMAIN-CONTAINING PROTEIN"/>
    <property type="match status" value="1"/>
</dbReference>
<evidence type="ECO:0000313" key="14">
    <source>
        <dbReference type="EMBL" id="PRW20581.1"/>
    </source>
</evidence>
<evidence type="ECO:0000256" key="7">
    <source>
        <dbReference type="ARBA" id="ARBA00022771"/>
    </source>
</evidence>
<keyword evidence="6" id="KW-0227">DNA damage</keyword>
<dbReference type="Proteomes" id="UP000239899">
    <property type="component" value="Unassembled WGS sequence"/>
</dbReference>
<comment type="catalytic activity">
    <reaction evidence="1">
        <text>S-ubiquitinyl-[E2 ubiquitin-conjugating enzyme]-L-cysteine + [acceptor protein]-L-lysine = [E2 ubiquitin-conjugating enzyme]-L-cysteine + N(6)-ubiquitinyl-[acceptor protein]-L-lysine.</text>
        <dbReference type="EC" id="2.3.2.27"/>
    </reaction>
</comment>
<dbReference type="GO" id="GO:0031491">
    <property type="term" value="F:nucleosome binding"/>
    <property type="evidence" value="ECO:0007669"/>
    <property type="project" value="TreeGrafter"/>
</dbReference>
<feature type="domain" description="RING-type" evidence="13">
    <location>
        <begin position="73"/>
        <end position="113"/>
    </location>
</feature>
<proteinExistence type="predicted"/>
<evidence type="ECO:0000256" key="11">
    <source>
        <dbReference type="PROSITE-ProRule" id="PRU00175"/>
    </source>
</evidence>
<dbReference type="InterPro" id="IPR051657">
    <property type="entry name" value="RNF168/RNF169_E3_ubiq-ligase"/>
</dbReference>
<dbReference type="SUPFAM" id="SSF57850">
    <property type="entry name" value="RING/U-box"/>
    <property type="match status" value="1"/>
</dbReference>
<dbReference type="AlphaFoldDB" id="A0A2P6TD63"/>
<dbReference type="GO" id="GO:0008270">
    <property type="term" value="F:zinc ion binding"/>
    <property type="evidence" value="ECO:0007669"/>
    <property type="project" value="UniProtKB-KW"/>
</dbReference>
<reference evidence="14 15" key="1">
    <citation type="journal article" date="2018" name="Plant J.">
        <title>Genome sequences of Chlorella sorokiniana UTEX 1602 and Micractinium conductrix SAG 241.80: implications to maltose excretion by a green alga.</title>
        <authorList>
            <person name="Arriola M.B."/>
            <person name="Velmurugan N."/>
            <person name="Zhang Y."/>
            <person name="Plunkett M.H."/>
            <person name="Hondzo H."/>
            <person name="Barney B.M."/>
        </authorList>
    </citation>
    <scope>NUCLEOTIDE SEQUENCE [LARGE SCALE GENOMIC DNA]</scope>
    <source>
        <strain evidence="15">UTEX 1602</strain>
    </source>
</reference>
<comment type="subcellular location">
    <subcellularLocation>
        <location evidence="2">Nucleus</location>
    </subcellularLocation>
</comment>
<dbReference type="OrthoDB" id="546518at2759"/>
<dbReference type="EMBL" id="LHPG02000023">
    <property type="protein sequence ID" value="PRW20581.1"/>
    <property type="molecule type" value="Genomic_DNA"/>
</dbReference>
<evidence type="ECO:0000256" key="3">
    <source>
        <dbReference type="ARBA" id="ARBA00012483"/>
    </source>
</evidence>
<feature type="region of interest" description="Disordered" evidence="12">
    <location>
        <begin position="154"/>
        <end position="181"/>
    </location>
</feature>
<keyword evidence="4" id="KW-0808">Transferase</keyword>
<name>A0A2P6TD63_CHLSO</name>
<feature type="compositionally biased region" description="Low complexity" evidence="12">
    <location>
        <begin position="345"/>
        <end position="370"/>
    </location>
</feature>
<evidence type="ECO:0000313" key="15">
    <source>
        <dbReference type="Proteomes" id="UP000239899"/>
    </source>
</evidence>
<dbReference type="Gene3D" id="3.30.40.10">
    <property type="entry name" value="Zinc/RING finger domain, C3HC4 (zinc finger)"/>
    <property type="match status" value="1"/>
</dbReference>
<feature type="region of interest" description="Disordered" evidence="12">
    <location>
        <begin position="427"/>
        <end position="496"/>
    </location>
</feature>
<evidence type="ECO:0000256" key="8">
    <source>
        <dbReference type="ARBA" id="ARBA00022786"/>
    </source>
</evidence>
<organism evidence="14 15">
    <name type="scientific">Chlorella sorokiniana</name>
    <name type="common">Freshwater green alga</name>
    <dbReference type="NCBI Taxonomy" id="3076"/>
    <lineage>
        <taxon>Eukaryota</taxon>
        <taxon>Viridiplantae</taxon>
        <taxon>Chlorophyta</taxon>
        <taxon>core chlorophytes</taxon>
        <taxon>Trebouxiophyceae</taxon>
        <taxon>Chlorellales</taxon>
        <taxon>Chlorellaceae</taxon>
        <taxon>Chlorella clade</taxon>
        <taxon>Chlorella</taxon>
    </lineage>
</organism>
<gene>
    <name evidence="14" type="ORF">C2E21_8908</name>
</gene>
<evidence type="ECO:0000256" key="4">
    <source>
        <dbReference type="ARBA" id="ARBA00022679"/>
    </source>
</evidence>
<keyword evidence="8" id="KW-0833">Ubl conjugation pathway</keyword>
<evidence type="ECO:0000256" key="10">
    <source>
        <dbReference type="ARBA" id="ARBA00023242"/>
    </source>
</evidence>
<protein>
    <recommendedName>
        <fullName evidence="3">RING-type E3 ubiquitin transferase</fullName>
        <ecNumber evidence="3">2.3.2.27</ecNumber>
    </recommendedName>
</protein>
<evidence type="ECO:0000256" key="2">
    <source>
        <dbReference type="ARBA" id="ARBA00004123"/>
    </source>
</evidence>
<evidence type="ECO:0000256" key="1">
    <source>
        <dbReference type="ARBA" id="ARBA00000900"/>
    </source>
</evidence>
<feature type="compositionally biased region" description="Low complexity" evidence="12">
    <location>
        <begin position="288"/>
        <end position="324"/>
    </location>
</feature>
<dbReference type="STRING" id="3076.A0A2P6TD63"/>
<dbReference type="GO" id="GO:0006302">
    <property type="term" value="P:double-strand break repair"/>
    <property type="evidence" value="ECO:0007669"/>
    <property type="project" value="TreeGrafter"/>
</dbReference>
<dbReference type="GO" id="GO:0061630">
    <property type="term" value="F:ubiquitin protein ligase activity"/>
    <property type="evidence" value="ECO:0007669"/>
    <property type="project" value="UniProtKB-EC"/>
</dbReference>
<feature type="compositionally biased region" description="Low complexity" evidence="12">
    <location>
        <begin position="263"/>
        <end position="277"/>
    </location>
</feature>
<dbReference type="InterPro" id="IPR018957">
    <property type="entry name" value="Znf_C3HC4_RING-type"/>
</dbReference>
<dbReference type="PROSITE" id="PS50089">
    <property type="entry name" value="ZF_RING_2"/>
    <property type="match status" value="1"/>
</dbReference>
<keyword evidence="9" id="KW-0862">Zinc</keyword>
<dbReference type="GO" id="GO:0035861">
    <property type="term" value="C:site of double-strand break"/>
    <property type="evidence" value="ECO:0007669"/>
    <property type="project" value="TreeGrafter"/>
</dbReference>
<keyword evidence="15" id="KW-1185">Reference proteome</keyword>
<dbReference type="PANTHER" id="PTHR23328">
    <property type="entry name" value="RING-TYPE DOMAIN-CONTAINING PROTEIN"/>
    <property type="match status" value="1"/>
</dbReference>
<evidence type="ECO:0000256" key="12">
    <source>
        <dbReference type="SAM" id="MobiDB-lite"/>
    </source>
</evidence>
<comment type="caution">
    <text evidence="14">The sequence shown here is derived from an EMBL/GenBank/DDBJ whole genome shotgun (WGS) entry which is preliminary data.</text>
</comment>
<feature type="compositionally biased region" description="Low complexity" evidence="12">
    <location>
        <begin position="427"/>
        <end position="437"/>
    </location>
</feature>
<evidence type="ECO:0000256" key="6">
    <source>
        <dbReference type="ARBA" id="ARBA00022763"/>
    </source>
</evidence>
<feature type="compositionally biased region" description="Basic and acidic residues" evidence="12">
    <location>
        <begin position="154"/>
        <end position="170"/>
    </location>
</feature>
<evidence type="ECO:0000256" key="9">
    <source>
        <dbReference type="ARBA" id="ARBA00022833"/>
    </source>
</evidence>
<evidence type="ECO:0000256" key="5">
    <source>
        <dbReference type="ARBA" id="ARBA00022723"/>
    </source>
</evidence>
<feature type="region of interest" description="Disordered" evidence="12">
    <location>
        <begin position="227"/>
        <end position="370"/>
    </location>
</feature>
<dbReference type="GO" id="GO:0005634">
    <property type="term" value="C:nucleus"/>
    <property type="evidence" value="ECO:0007669"/>
    <property type="project" value="UniProtKB-SubCell"/>
</dbReference>
<dbReference type="InterPro" id="IPR001841">
    <property type="entry name" value="Znf_RING"/>
</dbReference>
<dbReference type="Pfam" id="PF00097">
    <property type="entry name" value="zf-C3HC4"/>
    <property type="match status" value="1"/>
</dbReference>
<accession>A0A2P6TD63</accession>
<dbReference type="EC" id="2.3.2.27" evidence="3"/>